<feature type="binding site" evidence="9">
    <location>
        <position position="184"/>
    </location>
    <ligand>
        <name>Zn(2+)</name>
        <dbReference type="ChEBI" id="CHEBI:29105"/>
    </ligand>
</feature>
<dbReference type="PANTHER" id="PTHR43622:SF1">
    <property type="entry name" value="3-DEHYDROQUINATE SYNTHASE"/>
    <property type="match status" value="1"/>
</dbReference>
<dbReference type="GO" id="GO:0003856">
    <property type="term" value="F:3-dehydroquinate synthase activity"/>
    <property type="evidence" value="ECO:0007669"/>
    <property type="project" value="UniProtKB-UniRule"/>
</dbReference>
<keyword evidence="8 9" id="KW-0170">Cobalt</keyword>
<comment type="cofactor">
    <cofactor evidence="2">
        <name>Zn(2+)</name>
        <dbReference type="ChEBI" id="CHEBI:29105"/>
    </cofactor>
</comment>
<comment type="caution">
    <text evidence="14">The sequence shown here is derived from an EMBL/GenBank/DDBJ whole genome shotgun (WGS) entry which is preliminary data.</text>
</comment>
<evidence type="ECO:0000256" key="7">
    <source>
        <dbReference type="ARBA" id="ARBA00023239"/>
    </source>
</evidence>
<dbReference type="GO" id="GO:0005737">
    <property type="term" value="C:cytoplasm"/>
    <property type="evidence" value="ECO:0007669"/>
    <property type="project" value="UniProtKB-SubCell"/>
</dbReference>
<dbReference type="CDD" id="cd08195">
    <property type="entry name" value="DHQS"/>
    <property type="match status" value="1"/>
</dbReference>
<dbReference type="Gene3D" id="1.20.1090.10">
    <property type="entry name" value="Dehydroquinate synthase-like - alpha domain"/>
    <property type="match status" value="1"/>
</dbReference>
<evidence type="ECO:0000256" key="10">
    <source>
        <dbReference type="NCBIfam" id="TIGR01357"/>
    </source>
</evidence>
<dbReference type="InterPro" id="IPR030963">
    <property type="entry name" value="DHQ_synth_fam"/>
</dbReference>
<feature type="binding site" evidence="9">
    <location>
        <begin position="169"/>
        <end position="172"/>
    </location>
    <ligand>
        <name>NAD(+)</name>
        <dbReference type="ChEBI" id="CHEBI:57540"/>
    </ligand>
</feature>
<dbReference type="Pfam" id="PF24621">
    <property type="entry name" value="DHQS_C"/>
    <property type="match status" value="1"/>
</dbReference>
<keyword evidence="3 9" id="KW-0479">Metal-binding</keyword>
<evidence type="ECO:0000256" key="2">
    <source>
        <dbReference type="ARBA" id="ARBA00001947"/>
    </source>
</evidence>
<feature type="binding site" evidence="9">
    <location>
        <position position="260"/>
    </location>
    <ligand>
        <name>Zn(2+)</name>
        <dbReference type="ChEBI" id="CHEBI:29105"/>
    </ligand>
</feature>
<dbReference type="InterPro" id="IPR030960">
    <property type="entry name" value="DHQS/DOIS_N"/>
</dbReference>
<evidence type="ECO:0000259" key="13">
    <source>
        <dbReference type="Pfam" id="PF24621"/>
    </source>
</evidence>
<feature type="binding site" evidence="9">
    <location>
        <position position="142"/>
    </location>
    <ligand>
        <name>NAD(+)</name>
        <dbReference type="ChEBI" id="CHEBI:57540"/>
    </ligand>
</feature>
<gene>
    <name evidence="9 14" type="primary">aroB</name>
    <name evidence="14" type="ORF">BWX89_01625</name>
</gene>
<feature type="binding site" evidence="9">
    <location>
        <begin position="129"/>
        <end position="130"/>
    </location>
    <ligand>
        <name>NAD(+)</name>
        <dbReference type="ChEBI" id="CHEBI:57540"/>
    </ligand>
</feature>
<reference evidence="14" key="1">
    <citation type="submission" date="2017-02" db="EMBL/GenBank/DDBJ databases">
        <title>Delving into the versatile metabolic prowess of the omnipresent phylum Bacteroidetes.</title>
        <authorList>
            <person name="Nobu M.K."/>
            <person name="Mei R."/>
            <person name="Narihiro T."/>
            <person name="Kuroda K."/>
            <person name="Liu W.-T."/>
        </authorList>
    </citation>
    <scope>NUCLEOTIDE SEQUENCE</scope>
    <source>
        <strain evidence="14">ADurb.Bin131</strain>
    </source>
</reference>
<dbReference type="NCBIfam" id="TIGR01357">
    <property type="entry name" value="aroB"/>
    <property type="match status" value="1"/>
</dbReference>
<dbReference type="UniPathway" id="UPA00053">
    <property type="reaction ID" value="UER00085"/>
</dbReference>
<keyword evidence="11" id="KW-1133">Transmembrane helix</keyword>
<evidence type="ECO:0000256" key="6">
    <source>
        <dbReference type="ARBA" id="ARBA00023027"/>
    </source>
</evidence>
<keyword evidence="7 9" id="KW-0456">Lyase</keyword>
<feature type="binding site" evidence="9">
    <location>
        <begin position="105"/>
        <end position="109"/>
    </location>
    <ligand>
        <name>NAD(+)</name>
        <dbReference type="ChEBI" id="CHEBI:57540"/>
    </ligand>
</feature>
<protein>
    <recommendedName>
        <fullName evidence="9 10">3-dehydroquinate synthase</fullName>
        <shortName evidence="9">DHQS</shortName>
        <ecNumber evidence="9 10">4.2.3.4</ecNumber>
    </recommendedName>
</protein>
<dbReference type="GO" id="GO:0008652">
    <property type="term" value="P:amino acid biosynthetic process"/>
    <property type="evidence" value="ECO:0007669"/>
    <property type="project" value="UniProtKB-KW"/>
</dbReference>
<dbReference type="InterPro" id="IPR050071">
    <property type="entry name" value="Dehydroquinate_synthase"/>
</dbReference>
<dbReference type="GO" id="GO:0009423">
    <property type="term" value="P:chorismate biosynthetic process"/>
    <property type="evidence" value="ECO:0007669"/>
    <property type="project" value="UniProtKB-UniRule"/>
</dbReference>
<comment type="pathway">
    <text evidence="9">Metabolic intermediate biosynthesis; chorismate biosynthesis; chorismate from D-erythrose 4-phosphate and phosphoenolpyruvate: step 2/7.</text>
</comment>
<feature type="transmembrane region" description="Helical" evidence="11">
    <location>
        <begin position="98"/>
        <end position="119"/>
    </location>
</feature>
<dbReference type="GO" id="GO:0046872">
    <property type="term" value="F:metal ion binding"/>
    <property type="evidence" value="ECO:0007669"/>
    <property type="project" value="UniProtKB-KW"/>
</dbReference>
<feature type="domain" description="3-dehydroquinate synthase N-terminal" evidence="12">
    <location>
        <begin position="67"/>
        <end position="179"/>
    </location>
</feature>
<organism evidence="14">
    <name type="scientific">candidate division TA06 bacterium ADurb.Bin131</name>
    <dbReference type="NCBI Taxonomy" id="1852827"/>
    <lineage>
        <taxon>Bacteria</taxon>
        <taxon>Bacteria division TA06</taxon>
    </lineage>
</organism>
<keyword evidence="11" id="KW-0812">Transmembrane</keyword>
<dbReference type="InterPro" id="IPR056179">
    <property type="entry name" value="DHQS_C"/>
</dbReference>
<evidence type="ECO:0000256" key="11">
    <source>
        <dbReference type="SAM" id="Phobius"/>
    </source>
</evidence>
<keyword evidence="9" id="KW-0057">Aromatic amino acid biosynthesis</keyword>
<evidence type="ECO:0000259" key="12">
    <source>
        <dbReference type="Pfam" id="PF01761"/>
    </source>
</evidence>
<sequence length="354" mass="39637">MKKIVVNLKQKRYPVYLGCSISKIGELLKEHTCGVRVVVITDKNVGQLYSERIRTILINCEKKVKVVEIKPGEQSKTIKTVYDIIKECSLFGLDRSDIIIALGGGVVCDIAGFVASIYLRGIRFISIPTSLLAQVDASVGGKTGINLPWGKNLVGTFYQPYFVIMDFSTFDTLPKKEISQGIAEVIKYAVIRSKTLFNLLMDIDPSQIEKYIDTIVYECIVIKKKVVEADEQEKKGIREILNFGHTIGHAIEINSKRLNHGESISLGMIAETFLSMKKGYCSEVLFNDVKSLVKKFSLPFKTDIDVKKVADTLVYDKKVKMGKIRFVLPLRVGAVKTGVEISPEEVISTWGDWQ</sequence>
<evidence type="ECO:0000256" key="4">
    <source>
        <dbReference type="ARBA" id="ARBA00022741"/>
    </source>
</evidence>
<keyword evidence="11" id="KW-0472">Membrane</keyword>
<proteinExistence type="inferred from homology"/>
<evidence type="ECO:0000256" key="9">
    <source>
        <dbReference type="HAMAP-Rule" id="MF_00110"/>
    </source>
</evidence>
<dbReference type="PANTHER" id="PTHR43622">
    <property type="entry name" value="3-DEHYDROQUINATE SYNTHASE"/>
    <property type="match status" value="1"/>
</dbReference>
<comment type="function">
    <text evidence="9">Catalyzes the conversion of 3-deoxy-D-arabino-heptulosonate 7-phosphate (DAHP) to dehydroquinate (DHQ).</text>
</comment>
<comment type="cofactor">
    <cofactor evidence="9">
        <name>Co(2+)</name>
        <dbReference type="ChEBI" id="CHEBI:48828"/>
    </cofactor>
    <cofactor evidence="9">
        <name>Zn(2+)</name>
        <dbReference type="ChEBI" id="CHEBI:29105"/>
    </cofactor>
    <text evidence="9">Binds 1 divalent metal cation per subunit. Can use either Co(2+) or Zn(2+).</text>
</comment>
<comment type="similarity">
    <text evidence="9">Belongs to the sugar phosphate cyclases superfamily. Dehydroquinate synthase family.</text>
</comment>
<comment type="subcellular location">
    <subcellularLocation>
        <location evidence="9">Cytoplasm</location>
    </subcellularLocation>
</comment>
<comment type="cofactor">
    <cofactor evidence="1 9">
        <name>NAD(+)</name>
        <dbReference type="ChEBI" id="CHEBI:57540"/>
    </cofactor>
</comment>
<feature type="binding site" evidence="9">
    <location>
        <position position="151"/>
    </location>
    <ligand>
        <name>NAD(+)</name>
        <dbReference type="ChEBI" id="CHEBI:57540"/>
    </ligand>
</feature>
<keyword evidence="4 9" id="KW-0547">Nucleotide-binding</keyword>
<feature type="domain" description="3-dehydroquinate synthase C-terminal" evidence="13">
    <location>
        <begin position="181"/>
        <end position="319"/>
    </location>
</feature>
<evidence type="ECO:0000256" key="8">
    <source>
        <dbReference type="ARBA" id="ARBA00023285"/>
    </source>
</evidence>
<dbReference type="SUPFAM" id="SSF56796">
    <property type="entry name" value="Dehydroquinate synthase-like"/>
    <property type="match status" value="1"/>
</dbReference>
<dbReference type="AlphaFoldDB" id="A0A1V6C4F2"/>
<dbReference type="PIRSF" id="PIRSF001455">
    <property type="entry name" value="DHQ_synth"/>
    <property type="match status" value="1"/>
</dbReference>
<dbReference type="Pfam" id="PF01761">
    <property type="entry name" value="DHQ_synthase"/>
    <property type="match status" value="1"/>
</dbReference>
<comment type="caution">
    <text evidence="9">Lacks conserved residue(s) required for the propagation of feature annotation.</text>
</comment>
<keyword evidence="9" id="KW-0028">Amino-acid biosynthesis</keyword>
<evidence type="ECO:0000256" key="3">
    <source>
        <dbReference type="ARBA" id="ARBA00022723"/>
    </source>
</evidence>
<dbReference type="EC" id="4.2.3.4" evidence="9 10"/>
<dbReference type="GO" id="GO:0009073">
    <property type="term" value="P:aromatic amino acid family biosynthetic process"/>
    <property type="evidence" value="ECO:0007669"/>
    <property type="project" value="UniProtKB-KW"/>
</dbReference>
<evidence type="ECO:0000256" key="1">
    <source>
        <dbReference type="ARBA" id="ARBA00001911"/>
    </source>
</evidence>
<evidence type="ECO:0000256" key="5">
    <source>
        <dbReference type="ARBA" id="ARBA00022833"/>
    </source>
</evidence>
<keyword evidence="5 9" id="KW-0862">Zinc</keyword>
<dbReference type="EMBL" id="MWDQ01000150">
    <property type="protein sequence ID" value="OQB71704.1"/>
    <property type="molecule type" value="Genomic_DNA"/>
</dbReference>
<dbReference type="HAMAP" id="MF_00110">
    <property type="entry name" value="DHQ_synthase"/>
    <property type="match status" value="1"/>
</dbReference>
<name>A0A1V6C4F2_UNCT6</name>
<dbReference type="InterPro" id="IPR016037">
    <property type="entry name" value="DHQ_synth_AroB"/>
</dbReference>
<dbReference type="GO" id="GO:0000166">
    <property type="term" value="F:nucleotide binding"/>
    <property type="evidence" value="ECO:0007669"/>
    <property type="project" value="UniProtKB-KW"/>
</dbReference>
<feature type="binding site" evidence="9">
    <location>
        <position position="245"/>
    </location>
    <ligand>
        <name>Zn(2+)</name>
        <dbReference type="ChEBI" id="CHEBI:29105"/>
    </ligand>
</feature>
<comment type="catalytic activity">
    <reaction evidence="9">
        <text>7-phospho-2-dehydro-3-deoxy-D-arabino-heptonate = 3-dehydroquinate + phosphate</text>
        <dbReference type="Rhea" id="RHEA:21968"/>
        <dbReference type="ChEBI" id="CHEBI:32364"/>
        <dbReference type="ChEBI" id="CHEBI:43474"/>
        <dbReference type="ChEBI" id="CHEBI:58394"/>
        <dbReference type="EC" id="4.2.3.4"/>
    </reaction>
</comment>
<evidence type="ECO:0000313" key="14">
    <source>
        <dbReference type="EMBL" id="OQB71704.1"/>
    </source>
</evidence>
<keyword evidence="6 9" id="KW-0520">NAD</keyword>
<dbReference type="Proteomes" id="UP000485562">
    <property type="component" value="Unassembled WGS sequence"/>
</dbReference>
<dbReference type="FunFam" id="3.40.50.1970:FF:000007">
    <property type="entry name" value="Pentafunctional AROM polypeptide"/>
    <property type="match status" value="1"/>
</dbReference>
<dbReference type="Gene3D" id="3.40.50.1970">
    <property type="match status" value="1"/>
</dbReference>
<accession>A0A1V6C4F2</accession>
<keyword evidence="9" id="KW-0963">Cytoplasm</keyword>